<dbReference type="AlphaFoldDB" id="A0A975FVX6"/>
<dbReference type="GO" id="GO:0000160">
    <property type="term" value="P:phosphorelay signal transduction system"/>
    <property type="evidence" value="ECO:0007669"/>
    <property type="project" value="InterPro"/>
</dbReference>
<dbReference type="Proteomes" id="UP000676409">
    <property type="component" value="Chromosome"/>
</dbReference>
<evidence type="ECO:0000256" key="1">
    <source>
        <dbReference type="ARBA" id="ARBA00022553"/>
    </source>
</evidence>
<dbReference type="PROSITE" id="PS50110">
    <property type="entry name" value="RESPONSE_REGULATORY"/>
    <property type="match status" value="1"/>
</dbReference>
<dbReference type="Pfam" id="PF00072">
    <property type="entry name" value="Response_reg"/>
    <property type="match status" value="1"/>
</dbReference>
<evidence type="ECO:0000313" key="5">
    <source>
        <dbReference type="Proteomes" id="UP000676409"/>
    </source>
</evidence>
<evidence type="ECO:0000313" key="4">
    <source>
        <dbReference type="EMBL" id="QUD86360.1"/>
    </source>
</evidence>
<keyword evidence="1" id="KW-0597">Phosphoprotein</keyword>
<dbReference type="KEGG" id="caul:KCG34_14770"/>
<dbReference type="InterPro" id="IPR011006">
    <property type="entry name" value="CheY-like_superfamily"/>
</dbReference>
<dbReference type="Gene3D" id="3.40.50.2300">
    <property type="match status" value="1"/>
</dbReference>
<name>A0A975FVX6_9CAUL</name>
<organism evidence="4 5">
    <name type="scientific">Phenylobacterium montanum</name>
    <dbReference type="NCBI Taxonomy" id="2823693"/>
    <lineage>
        <taxon>Bacteria</taxon>
        <taxon>Pseudomonadati</taxon>
        <taxon>Pseudomonadota</taxon>
        <taxon>Alphaproteobacteria</taxon>
        <taxon>Caulobacterales</taxon>
        <taxon>Caulobacteraceae</taxon>
        <taxon>Phenylobacterium</taxon>
    </lineage>
</organism>
<sequence>MSNPDPRAQRLIASHLQRVLIVDPNAAPARLLGDLLKQLGAKYVHVEATHKGAMEACPAIQPQMIFTELTGPALDGLAFVRELRDSGLACRKVPITVVTADATAQTITASRDAGVHEFLRKPFTIKDLTRRVEAVTLKPRPWVEAVRYIGPDRRRFNSGDYQGPRKRKSDSEAPTIADRITQALKILRAAIDAIDTNPAQALRSMMAQVADLQAVAAETNDIRLAEAALALQSTLRTAAASGKLTRAELENGALGLWGFKSQDEAKGPAKSAA</sequence>
<dbReference type="SMART" id="SM00448">
    <property type="entry name" value="REC"/>
    <property type="match status" value="1"/>
</dbReference>
<dbReference type="PANTHER" id="PTHR44591">
    <property type="entry name" value="STRESS RESPONSE REGULATOR PROTEIN 1"/>
    <property type="match status" value="1"/>
</dbReference>
<comment type="caution">
    <text evidence="2">Lacks conserved residue(s) required for the propagation of feature annotation.</text>
</comment>
<evidence type="ECO:0000256" key="2">
    <source>
        <dbReference type="PROSITE-ProRule" id="PRU00169"/>
    </source>
</evidence>
<accession>A0A975FVX6</accession>
<reference evidence="4" key="1">
    <citation type="submission" date="2021-04" db="EMBL/GenBank/DDBJ databases">
        <title>The complete genome sequence of Caulobacter sp. S6.</title>
        <authorList>
            <person name="Tang Y."/>
            <person name="Ouyang W."/>
            <person name="Liu Q."/>
            <person name="Huang B."/>
            <person name="Guo Z."/>
            <person name="Lei P."/>
        </authorList>
    </citation>
    <scope>NUCLEOTIDE SEQUENCE</scope>
    <source>
        <strain evidence="4">S6</strain>
    </source>
</reference>
<feature type="domain" description="Response regulatory" evidence="3">
    <location>
        <begin position="18"/>
        <end position="136"/>
    </location>
</feature>
<dbReference type="EMBL" id="CP073078">
    <property type="protein sequence ID" value="QUD86360.1"/>
    <property type="molecule type" value="Genomic_DNA"/>
</dbReference>
<dbReference type="RefSeq" id="WP_211936412.1">
    <property type="nucleotide sequence ID" value="NZ_CP073078.1"/>
</dbReference>
<gene>
    <name evidence="4" type="ORF">KCG34_14770</name>
</gene>
<dbReference type="SUPFAM" id="SSF52172">
    <property type="entry name" value="CheY-like"/>
    <property type="match status" value="1"/>
</dbReference>
<proteinExistence type="predicted"/>
<protein>
    <submittedName>
        <fullName evidence="4">Response regulator</fullName>
    </submittedName>
</protein>
<evidence type="ECO:0000259" key="3">
    <source>
        <dbReference type="PROSITE" id="PS50110"/>
    </source>
</evidence>
<dbReference type="InterPro" id="IPR001789">
    <property type="entry name" value="Sig_transdc_resp-reg_receiver"/>
</dbReference>
<dbReference type="InterPro" id="IPR050595">
    <property type="entry name" value="Bact_response_regulator"/>
</dbReference>
<dbReference type="PANTHER" id="PTHR44591:SF3">
    <property type="entry name" value="RESPONSE REGULATORY DOMAIN-CONTAINING PROTEIN"/>
    <property type="match status" value="1"/>
</dbReference>
<keyword evidence="5" id="KW-1185">Reference proteome</keyword>